<evidence type="ECO:0000313" key="5">
    <source>
        <dbReference type="Proteomes" id="UP000030765"/>
    </source>
</evidence>
<dbReference type="EnsemblMetazoa" id="ASIC021306-RA">
    <property type="protein sequence ID" value="ASIC021306-PA"/>
    <property type="gene ID" value="ASIC021306"/>
</dbReference>
<reference evidence="4" key="2">
    <citation type="submission" date="2020-05" db="UniProtKB">
        <authorList>
            <consortium name="EnsemblMetazoa"/>
        </authorList>
    </citation>
    <scope>IDENTIFICATION</scope>
</reference>
<sequence length="109" mass="12393">MPKTRSVAAIAEQEFDEATAGPSGLENNADVTVVDRLEEMERRLAEEEENHQREMELRERLIALRLRHREELEALEKRCGETVKRSNSTADDDGDDASRGTSKTKPKKL</sequence>
<dbReference type="EMBL" id="ATLV01026307">
    <property type="status" value="NOT_ANNOTATED_CDS"/>
    <property type="molecule type" value="Genomic_DNA"/>
</dbReference>
<evidence type="ECO:0000313" key="3">
    <source>
        <dbReference type="EMBL" id="KFB53012.1"/>
    </source>
</evidence>
<feature type="coiled-coil region" evidence="1">
    <location>
        <begin position="30"/>
        <end position="78"/>
    </location>
</feature>
<feature type="region of interest" description="Disordered" evidence="2">
    <location>
        <begin position="79"/>
        <end position="109"/>
    </location>
</feature>
<proteinExistence type="predicted"/>
<evidence type="ECO:0000256" key="1">
    <source>
        <dbReference type="SAM" id="Coils"/>
    </source>
</evidence>
<protein>
    <submittedName>
        <fullName evidence="3 4">Uncharacterized protein</fullName>
    </submittedName>
</protein>
<keyword evidence="1" id="KW-0175">Coiled coil</keyword>
<dbReference type="VEuPathDB" id="VectorBase:ASIC021306"/>
<evidence type="ECO:0000313" key="4">
    <source>
        <dbReference type="EnsemblMetazoa" id="ASIC021306-PA"/>
    </source>
</evidence>
<evidence type="ECO:0000256" key="2">
    <source>
        <dbReference type="SAM" id="MobiDB-lite"/>
    </source>
</evidence>
<gene>
    <name evidence="3" type="ORF">ZHAS_00021306</name>
</gene>
<reference evidence="3 5" key="1">
    <citation type="journal article" date="2014" name="BMC Genomics">
        <title>Genome sequence of Anopheles sinensis provides insight into genetics basis of mosquito competence for malaria parasites.</title>
        <authorList>
            <person name="Zhou D."/>
            <person name="Zhang D."/>
            <person name="Ding G."/>
            <person name="Shi L."/>
            <person name="Hou Q."/>
            <person name="Ye Y."/>
            <person name="Xu Y."/>
            <person name="Zhou H."/>
            <person name="Xiong C."/>
            <person name="Li S."/>
            <person name="Yu J."/>
            <person name="Hong S."/>
            <person name="Yu X."/>
            <person name="Zou P."/>
            <person name="Chen C."/>
            <person name="Chang X."/>
            <person name="Wang W."/>
            <person name="Lv Y."/>
            <person name="Sun Y."/>
            <person name="Ma L."/>
            <person name="Shen B."/>
            <person name="Zhu C."/>
        </authorList>
    </citation>
    <scope>NUCLEOTIDE SEQUENCE [LARGE SCALE GENOMIC DNA]</scope>
</reference>
<accession>A0A084WS18</accession>
<dbReference type="EMBL" id="KE525409">
    <property type="protein sequence ID" value="KFB53012.1"/>
    <property type="molecule type" value="Genomic_DNA"/>
</dbReference>
<name>A0A084WS18_ANOSI</name>
<organism evidence="3">
    <name type="scientific">Anopheles sinensis</name>
    <name type="common">Mosquito</name>
    <dbReference type="NCBI Taxonomy" id="74873"/>
    <lineage>
        <taxon>Eukaryota</taxon>
        <taxon>Metazoa</taxon>
        <taxon>Ecdysozoa</taxon>
        <taxon>Arthropoda</taxon>
        <taxon>Hexapoda</taxon>
        <taxon>Insecta</taxon>
        <taxon>Pterygota</taxon>
        <taxon>Neoptera</taxon>
        <taxon>Endopterygota</taxon>
        <taxon>Diptera</taxon>
        <taxon>Nematocera</taxon>
        <taxon>Culicoidea</taxon>
        <taxon>Culicidae</taxon>
        <taxon>Anophelinae</taxon>
        <taxon>Anopheles</taxon>
    </lineage>
</organism>
<keyword evidence="5" id="KW-1185">Reference proteome</keyword>
<dbReference type="AlphaFoldDB" id="A0A084WS18"/>
<dbReference type="Proteomes" id="UP000030765">
    <property type="component" value="Unassembled WGS sequence"/>
</dbReference>